<comment type="caution">
    <text evidence="1">The sequence shown here is derived from an EMBL/GenBank/DDBJ whole genome shotgun (WGS) entry which is preliminary data.</text>
</comment>
<organism evidence="1 2">
    <name type="scientific">Heyndrickxia acidicola</name>
    <dbReference type="NCBI Taxonomy" id="209389"/>
    <lineage>
        <taxon>Bacteria</taxon>
        <taxon>Bacillati</taxon>
        <taxon>Bacillota</taxon>
        <taxon>Bacilli</taxon>
        <taxon>Bacillales</taxon>
        <taxon>Bacillaceae</taxon>
        <taxon>Heyndrickxia</taxon>
    </lineage>
</organism>
<dbReference type="EMBL" id="JARMAB010000025">
    <property type="protein sequence ID" value="MED1204686.1"/>
    <property type="molecule type" value="Genomic_DNA"/>
</dbReference>
<protein>
    <submittedName>
        <fullName evidence="1">Uncharacterized protein</fullName>
    </submittedName>
</protein>
<gene>
    <name evidence="1" type="ORF">P4T90_16695</name>
</gene>
<name>A0ABU6MJ27_9BACI</name>
<accession>A0ABU6MJ27</accession>
<sequence>MAEIFVSFREVTTHGYQLNDDVFLVCNGLLLAENKIKISSHFSMHHALQTSTSEQDHPFSHSYVIMTPLHEKTAVNIVIKEGEKDFHIQFVFDFRERKIYLEQDESHNRMLSTQIAASLFSCFGIKKGKKVFYITDRSIRNMHVKH</sequence>
<dbReference type="RefSeq" id="WP_066268320.1">
    <property type="nucleotide sequence ID" value="NZ_JARMAB010000025.1"/>
</dbReference>
<keyword evidence="2" id="KW-1185">Reference proteome</keyword>
<evidence type="ECO:0000313" key="2">
    <source>
        <dbReference type="Proteomes" id="UP001341444"/>
    </source>
</evidence>
<proteinExistence type="predicted"/>
<reference evidence="1 2" key="1">
    <citation type="submission" date="2023-03" db="EMBL/GenBank/DDBJ databases">
        <title>Bacillus Genome Sequencing.</title>
        <authorList>
            <person name="Dunlap C."/>
        </authorList>
    </citation>
    <scope>NUCLEOTIDE SEQUENCE [LARGE SCALE GENOMIC DNA]</scope>
    <source>
        <strain evidence="1 2">B-23453</strain>
    </source>
</reference>
<dbReference type="Proteomes" id="UP001341444">
    <property type="component" value="Unassembled WGS sequence"/>
</dbReference>
<evidence type="ECO:0000313" key="1">
    <source>
        <dbReference type="EMBL" id="MED1204686.1"/>
    </source>
</evidence>